<dbReference type="InterPro" id="IPR029045">
    <property type="entry name" value="ClpP/crotonase-like_dom_sf"/>
</dbReference>
<keyword evidence="3" id="KW-1185">Reference proteome</keyword>
<feature type="chain" id="PRO_5002892422" description="Tail specific protease domain-containing protein" evidence="1">
    <location>
        <begin position="27"/>
        <end position="319"/>
    </location>
</feature>
<gene>
    <name evidence="2" type="ORF">RCOM_1948150</name>
</gene>
<reference evidence="3" key="1">
    <citation type="journal article" date="2010" name="Nat. Biotechnol.">
        <title>Draft genome sequence of the oilseed species Ricinus communis.</title>
        <authorList>
            <person name="Chan A.P."/>
            <person name="Crabtree J."/>
            <person name="Zhao Q."/>
            <person name="Lorenzi H."/>
            <person name="Orvis J."/>
            <person name="Puiu D."/>
            <person name="Melake-Berhan A."/>
            <person name="Jones K.M."/>
            <person name="Redman J."/>
            <person name="Chen G."/>
            <person name="Cahoon E.B."/>
            <person name="Gedil M."/>
            <person name="Stanke M."/>
            <person name="Haas B.J."/>
            <person name="Wortman J.R."/>
            <person name="Fraser-Liggett C.M."/>
            <person name="Ravel J."/>
            <person name="Rabinowicz P.D."/>
        </authorList>
    </citation>
    <scope>NUCLEOTIDE SEQUENCE [LARGE SCALE GENOMIC DNA]</scope>
    <source>
        <strain evidence="3">cv. Hale</strain>
    </source>
</reference>
<accession>B9TFS8</accession>
<feature type="non-terminal residue" evidence="2">
    <location>
        <position position="319"/>
    </location>
</feature>
<dbReference type="SUPFAM" id="SSF52096">
    <property type="entry name" value="ClpP/crotonase"/>
    <property type="match status" value="1"/>
</dbReference>
<dbReference type="Gene3D" id="3.90.226.10">
    <property type="entry name" value="2-enoyl-CoA Hydratase, Chain A, domain 1"/>
    <property type="match status" value="1"/>
</dbReference>
<keyword evidence="1" id="KW-0732">Signal</keyword>
<dbReference type="AlphaFoldDB" id="B9TFS8"/>
<protein>
    <recommendedName>
        <fullName evidence="4">Tail specific protease domain-containing protein</fullName>
    </recommendedName>
</protein>
<organism evidence="2 3">
    <name type="scientific">Ricinus communis</name>
    <name type="common">Castor bean</name>
    <dbReference type="NCBI Taxonomy" id="3988"/>
    <lineage>
        <taxon>Eukaryota</taxon>
        <taxon>Viridiplantae</taxon>
        <taxon>Streptophyta</taxon>
        <taxon>Embryophyta</taxon>
        <taxon>Tracheophyta</taxon>
        <taxon>Spermatophyta</taxon>
        <taxon>Magnoliopsida</taxon>
        <taxon>eudicotyledons</taxon>
        <taxon>Gunneridae</taxon>
        <taxon>Pentapetalae</taxon>
        <taxon>rosids</taxon>
        <taxon>fabids</taxon>
        <taxon>Malpighiales</taxon>
        <taxon>Euphorbiaceae</taxon>
        <taxon>Acalyphoideae</taxon>
        <taxon>Acalypheae</taxon>
        <taxon>Ricinus</taxon>
    </lineage>
</organism>
<dbReference type="InParanoid" id="B9TFS8"/>
<sequence>MQARVSTWARLILAACTLCAAGASRAADKPPEEWQALARADLDATRAAIVAAHPGYIDDQNPKFRAWTEQGYREALALVPRVASYDGMLAAVRYYVTGFRDGHFKYSDDKRDLGYRVRTNGWVLDRAGDAYVVAGHNPEWQGPLPPLGTKLIACDGRAPQALVDEDAAPYFERRGLADWQGILAGTLAYPPLAGMGYKTCDFEQADGKRLTFPVSYQTVSSASVFKSLPRPRRVERRNGYTFENGVLWIRAQNFMLAPAQVKELDAMLKEIAALKDVRTIVFDARGNGGGDSSVGNQILAAATGGLQFDGDGLDQLPKT</sequence>
<feature type="signal peptide" evidence="1">
    <location>
        <begin position="1"/>
        <end position="26"/>
    </location>
</feature>
<proteinExistence type="predicted"/>
<evidence type="ECO:0008006" key="4">
    <source>
        <dbReference type="Google" id="ProtNLM"/>
    </source>
</evidence>
<dbReference type="EMBL" id="EQ980078">
    <property type="protein sequence ID" value="EEF25287.1"/>
    <property type="molecule type" value="Genomic_DNA"/>
</dbReference>
<evidence type="ECO:0000313" key="3">
    <source>
        <dbReference type="Proteomes" id="UP000008311"/>
    </source>
</evidence>
<name>B9TFS8_RICCO</name>
<dbReference type="Proteomes" id="UP000008311">
    <property type="component" value="Unassembled WGS sequence"/>
</dbReference>
<evidence type="ECO:0000256" key="1">
    <source>
        <dbReference type="SAM" id="SignalP"/>
    </source>
</evidence>
<evidence type="ECO:0000313" key="2">
    <source>
        <dbReference type="EMBL" id="EEF25287.1"/>
    </source>
</evidence>